<evidence type="ECO:0000313" key="3">
    <source>
        <dbReference type="EMBL" id="CAB4200012.1"/>
    </source>
</evidence>
<dbReference type="Pfam" id="PF01695">
    <property type="entry name" value="IstB_IS21"/>
    <property type="match status" value="1"/>
</dbReference>
<organism evidence="2">
    <name type="scientific">uncultured Caudovirales phage</name>
    <dbReference type="NCBI Taxonomy" id="2100421"/>
    <lineage>
        <taxon>Viruses</taxon>
        <taxon>Duplodnaviria</taxon>
        <taxon>Heunggongvirae</taxon>
        <taxon>Uroviricota</taxon>
        <taxon>Caudoviricetes</taxon>
        <taxon>Peduoviridae</taxon>
        <taxon>Maltschvirus</taxon>
        <taxon>Maltschvirus maltsch</taxon>
    </lineage>
</organism>
<reference evidence="2" key="1">
    <citation type="submission" date="2020-05" db="EMBL/GenBank/DDBJ databases">
        <authorList>
            <person name="Chiriac C."/>
            <person name="Salcher M."/>
            <person name="Ghai R."/>
            <person name="Kavagutti S V."/>
        </authorList>
    </citation>
    <scope>NUCLEOTIDE SEQUENCE</scope>
</reference>
<evidence type="ECO:0000313" key="4">
    <source>
        <dbReference type="EMBL" id="CAB5238522.1"/>
    </source>
</evidence>
<evidence type="ECO:0000313" key="2">
    <source>
        <dbReference type="EMBL" id="CAB4172133.1"/>
    </source>
</evidence>
<feature type="domain" description="IstB-like ATP-binding" evidence="1">
    <location>
        <begin position="85"/>
        <end position="236"/>
    </location>
</feature>
<dbReference type="Gene3D" id="3.40.50.300">
    <property type="entry name" value="P-loop containing nucleotide triphosphate hydrolases"/>
    <property type="match status" value="1"/>
</dbReference>
<protein>
    <submittedName>
        <fullName evidence="2">DnaC DNA replication protein</fullName>
    </submittedName>
</protein>
<evidence type="ECO:0000259" key="1">
    <source>
        <dbReference type="Pfam" id="PF01695"/>
    </source>
</evidence>
<dbReference type="EMBL" id="LR796873">
    <property type="protein sequence ID" value="CAB4172133.1"/>
    <property type="molecule type" value="Genomic_DNA"/>
</dbReference>
<dbReference type="EMBL" id="LR797289">
    <property type="protein sequence ID" value="CAB4200012.1"/>
    <property type="molecule type" value="Genomic_DNA"/>
</dbReference>
<gene>
    <name evidence="3" type="ORF">UFOVP1354_19</name>
    <name evidence="4" type="ORF">UFOVP1547_36</name>
    <name evidence="2" type="ORF">UFOVP930_47</name>
</gene>
<dbReference type="SUPFAM" id="SSF52540">
    <property type="entry name" value="P-loop containing nucleoside triphosphate hydrolases"/>
    <property type="match status" value="1"/>
</dbReference>
<dbReference type="InterPro" id="IPR002611">
    <property type="entry name" value="IstB_ATP-bd"/>
</dbReference>
<dbReference type="EMBL" id="LR798461">
    <property type="protein sequence ID" value="CAB5238522.1"/>
    <property type="molecule type" value="Genomic_DNA"/>
</dbReference>
<dbReference type="GO" id="GO:0005524">
    <property type="term" value="F:ATP binding"/>
    <property type="evidence" value="ECO:0007669"/>
    <property type="project" value="InterPro"/>
</dbReference>
<sequence>MNEPIHTGELGIIEAVEKLLASIEPKSAEQMRDYDFTAHIAPKLATFGFEQRYRRDGLCDGQDERCKLQRDKLAKLTNTLQGKGAIVALVGPRGTGKTYIASQFVIDRLWSEHGTVRCTWSHYTKLTTLVGRLKAFYGDMGTIDGEKLEQYRTFLTKILELLIIDEIHEVSEDSKHKDRILTDLLDTRYAAKKDTLLISNQSAEEFARTTNPSILSRLNEHGGIISCSWESFRDKAAV</sequence>
<proteinExistence type="predicted"/>
<dbReference type="InterPro" id="IPR027417">
    <property type="entry name" value="P-loop_NTPase"/>
</dbReference>
<name>A0A6J5PKT4_9CAUD</name>
<accession>A0A6J5PKT4</accession>